<dbReference type="EMBL" id="KZ679010">
    <property type="protein sequence ID" value="PSS19981.1"/>
    <property type="molecule type" value="Genomic_DNA"/>
</dbReference>
<accession>A0A2T3B2Z1</accession>
<evidence type="ECO:0000256" key="4">
    <source>
        <dbReference type="SAM" id="MobiDB-lite"/>
    </source>
</evidence>
<dbReference type="InterPro" id="IPR019775">
    <property type="entry name" value="WD40_repeat_CS"/>
</dbReference>
<keyword evidence="2" id="KW-0677">Repeat</keyword>
<evidence type="ECO:0000313" key="5">
    <source>
        <dbReference type="EMBL" id="PSS19981.1"/>
    </source>
</evidence>
<name>A0A2T3B2Z1_AMORE</name>
<keyword evidence="6" id="KW-1185">Reference proteome</keyword>
<proteinExistence type="predicted"/>
<dbReference type="PANTHER" id="PTHR45589:SF1">
    <property type="entry name" value="WD REPEAT DOMAIN 62, ISOFORM G"/>
    <property type="match status" value="1"/>
</dbReference>
<dbReference type="PROSITE" id="PS00678">
    <property type="entry name" value="WD_REPEATS_1"/>
    <property type="match status" value="1"/>
</dbReference>
<dbReference type="PROSITE" id="PS50294">
    <property type="entry name" value="WD_REPEATS_REGION"/>
    <property type="match status" value="1"/>
</dbReference>
<evidence type="ECO:0000313" key="6">
    <source>
        <dbReference type="Proteomes" id="UP000241818"/>
    </source>
</evidence>
<dbReference type="PROSITE" id="PS50082">
    <property type="entry name" value="WD_REPEATS_2"/>
    <property type="match status" value="2"/>
</dbReference>
<feature type="region of interest" description="Disordered" evidence="4">
    <location>
        <begin position="798"/>
        <end position="930"/>
    </location>
</feature>
<evidence type="ECO:0008006" key="7">
    <source>
        <dbReference type="Google" id="ProtNLM"/>
    </source>
</evidence>
<dbReference type="SUPFAM" id="SSF50978">
    <property type="entry name" value="WD40 repeat-like"/>
    <property type="match status" value="1"/>
</dbReference>
<dbReference type="InterPro" id="IPR036322">
    <property type="entry name" value="WD40_repeat_dom_sf"/>
</dbReference>
<dbReference type="SUPFAM" id="SSF63829">
    <property type="entry name" value="Calcium-dependent phosphotriesterase"/>
    <property type="match status" value="1"/>
</dbReference>
<dbReference type="AlphaFoldDB" id="A0A2T3B2Z1"/>
<keyword evidence="1 3" id="KW-0853">WD repeat</keyword>
<dbReference type="InParanoid" id="A0A2T3B2Z1"/>
<dbReference type="RefSeq" id="XP_024721251.1">
    <property type="nucleotide sequence ID" value="XM_024860703.1"/>
</dbReference>
<dbReference type="Pfam" id="PF00400">
    <property type="entry name" value="WD40"/>
    <property type="match status" value="4"/>
</dbReference>
<evidence type="ECO:0000256" key="2">
    <source>
        <dbReference type="ARBA" id="ARBA00022737"/>
    </source>
</evidence>
<feature type="region of interest" description="Disordered" evidence="4">
    <location>
        <begin position="1024"/>
        <end position="1047"/>
    </location>
</feature>
<dbReference type="InterPro" id="IPR052779">
    <property type="entry name" value="WDR62"/>
</dbReference>
<dbReference type="PANTHER" id="PTHR45589">
    <property type="entry name" value="WD REPEAT DOMAIN 62, ISOFORM G"/>
    <property type="match status" value="1"/>
</dbReference>
<feature type="region of interest" description="Disordered" evidence="4">
    <location>
        <begin position="16"/>
        <end position="39"/>
    </location>
</feature>
<reference evidence="5 6" key="1">
    <citation type="journal article" date="2018" name="New Phytol.">
        <title>Comparative genomics and transcriptomics depict ericoid mycorrhizal fungi as versatile saprotrophs and plant mutualists.</title>
        <authorList>
            <person name="Martino E."/>
            <person name="Morin E."/>
            <person name="Grelet G.A."/>
            <person name="Kuo A."/>
            <person name="Kohler A."/>
            <person name="Daghino S."/>
            <person name="Barry K.W."/>
            <person name="Cichocki N."/>
            <person name="Clum A."/>
            <person name="Dockter R.B."/>
            <person name="Hainaut M."/>
            <person name="Kuo R.C."/>
            <person name="LaButti K."/>
            <person name="Lindahl B.D."/>
            <person name="Lindquist E.A."/>
            <person name="Lipzen A."/>
            <person name="Khouja H.R."/>
            <person name="Magnuson J."/>
            <person name="Murat C."/>
            <person name="Ohm R.A."/>
            <person name="Singer S.W."/>
            <person name="Spatafora J.W."/>
            <person name="Wang M."/>
            <person name="Veneault-Fourrey C."/>
            <person name="Henrissat B."/>
            <person name="Grigoriev I.V."/>
            <person name="Martin F.M."/>
            <person name="Perotto S."/>
        </authorList>
    </citation>
    <scope>NUCLEOTIDE SEQUENCE [LARGE SCALE GENOMIC DNA]</scope>
    <source>
        <strain evidence="5 6">ATCC 22711</strain>
    </source>
</reference>
<dbReference type="InterPro" id="IPR015943">
    <property type="entry name" value="WD40/YVTN_repeat-like_dom_sf"/>
</dbReference>
<dbReference type="Proteomes" id="UP000241818">
    <property type="component" value="Unassembled WGS sequence"/>
</dbReference>
<protein>
    <recommendedName>
        <fullName evidence="7">Anaphase-promoting complex subunit 4 WD40 domain-containing protein</fullName>
    </recommendedName>
</protein>
<evidence type="ECO:0000256" key="3">
    <source>
        <dbReference type="PROSITE-ProRule" id="PRU00221"/>
    </source>
</evidence>
<dbReference type="SMART" id="SM00320">
    <property type="entry name" value="WD40"/>
    <property type="match status" value="7"/>
</dbReference>
<dbReference type="OrthoDB" id="6252103at2759"/>
<feature type="compositionally biased region" description="Polar residues" evidence="4">
    <location>
        <begin position="840"/>
        <end position="852"/>
    </location>
</feature>
<evidence type="ECO:0000256" key="1">
    <source>
        <dbReference type="ARBA" id="ARBA00022574"/>
    </source>
</evidence>
<gene>
    <name evidence="5" type="ORF">M430DRAFT_101400</name>
</gene>
<feature type="repeat" description="WD" evidence="3">
    <location>
        <begin position="757"/>
        <end position="795"/>
    </location>
</feature>
<dbReference type="Gene3D" id="2.130.10.10">
    <property type="entry name" value="YVTN repeat-like/Quinoprotein amine dehydrogenase"/>
    <property type="match status" value="3"/>
</dbReference>
<organism evidence="5 6">
    <name type="scientific">Amorphotheca resinae ATCC 22711</name>
    <dbReference type="NCBI Taxonomy" id="857342"/>
    <lineage>
        <taxon>Eukaryota</taxon>
        <taxon>Fungi</taxon>
        <taxon>Dikarya</taxon>
        <taxon>Ascomycota</taxon>
        <taxon>Pezizomycotina</taxon>
        <taxon>Leotiomycetes</taxon>
        <taxon>Helotiales</taxon>
        <taxon>Amorphothecaceae</taxon>
        <taxon>Amorphotheca</taxon>
    </lineage>
</organism>
<sequence length="1047" mass="113126">MSSTPASSRTFAANTGLGLKFTPSNSPYPRTPRSPYKPRSLYESGLSLKRIIGTTVSSPTAFDCLSSRIFAYTAGAAAVVVNIDDTSNLSQRFFRARPTAIPLNTITTSSCAPATPTNTANDGRNRAVATLRDSAVPYSPSTPHTSLEWGDSPSSKTWTSRERIKAATCLSLSRDGRFLAVGETGYSPRVLLFSLQDTSSDTPLVILNEHTYGVRAVAFSPDQKYLASLGVPSDGFLYVWSINQRTGAAKMQSSNKCTSSIKQMIWLGSSIVTIGTRHIKIWRVEDNRSVSPSKQRYALDGTPQPVPTPPALKALAGRNVLLGPLVDATFTTVAAISDHKAVVCSEKGDVCLLDDSEGQRLVKLANTGFPVTCIAIDIETRRVRIGGRNGEMKSLSLEDLLTPNTPPESPVPLGDSAPKSDRGHLCAMGYSARCLITIDSKHSIKISSPDSDLADPKMQNTPFPAHGDSVLGVMSLSQDNEMKAAFYTWSANGTVVFWGLDGSSKASLQVEVEQSSSADEDLVNQCQIVRASKGAAFIVTGDKCGVLRIINPSTQVCSFEARAHMSDIQDIALFESDDTTLIASCGRDRTVQLFRRVSEQWTLIQTLEDHSASVCSLFFAENGKKLVSCSADRTIHIRQLVKKEVGGEDVMGAVPNRIITLKATPVSMTACLDSERSSFMVSLLDRTVATYEISSGRLVNSFRVTDSEGADSVVLDALVMGAPSPVPARPTILAGISGTDKSVRVYDGITGNFLDREWGHTASVTDVALLESSDSEQKFLVSTGSDGTIMIWDLSARPAEPQDPADLTREPSPPKEVASSRPPLRRVLSRAELAEFQKASPISTPSNRQSSPPRVLRKKTSRYGLSTQSPTLMPPMPTVNPRHYASTSDDTSSRRGSLRNRSRSPPPSPRAKETSRTSATLEFRGRTKSTGNFSEFGSLNMATEQACRTLRAYRKKLLSSEPVKDEALKELDQELRLTAVALGEKSLKSKTISETVLTGLLDQYSERLVSMFDEKLRLTKFVSNGASEAGERPKTSGNPVVSTAGEL</sequence>
<dbReference type="InterPro" id="IPR001680">
    <property type="entry name" value="WD40_rpt"/>
</dbReference>
<dbReference type="GeneID" id="36568784"/>
<feature type="repeat" description="WD" evidence="3">
    <location>
        <begin position="607"/>
        <end position="637"/>
    </location>
</feature>